<evidence type="ECO:0000313" key="3">
    <source>
        <dbReference type="Proteomes" id="UP000800200"/>
    </source>
</evidence>
<gene>
    <name evidence="2" type="ORF">K469DRAFT_692013</name>
</gene>
<sequence>MNQQIQILKHPNRRQHARPFSATDKDKQANGTAEDAINELVPLTRTTPPPIQKQEKELRDLITKRRLLPMKHPTWADCMQKEKDVAGRTRALVNPQLVLNAVEPVGLDDQAWNSFELINLVLKANRKHSSL</sequence>
<accession>A0A6A6DPW5</accession>
<evidence type="ECO:0000256" key="1">
    <source>
        <dbReference type="SAM" id="MobiDB-lite"/>
    </source>
</evidence>
<keyword evidence="3" id="KW-1185">Reference proteome</keyword>
<dbReference type="EMBL" id="ML994652">
    <property type="protein sequence ID" value="KAF2181541.1"/>
    <property type="molecule type" value="Genomic_DNA"/>
</dbReference>
<evidence type="ECO:0000313" key="2">
    <source>
        <dbReference type="EMBL" id="KAF2181541.1"/>
    </source>
</evidence>
<organism evidence="2 3">
    <name type="scientific">Zopfia rhizophila CBS 207.26</name>
    <dbReference type="NCBI Taxonomy" id="1314779"/>
    <lineage>
        <taxon>Eukaryota</taxon>
        <taxon>Fungi</taxon>
        <taxon>Dikarya</taxon>
        <taxon>Ascomycota</taxon>
        <taxon>Pezizomycotina</taxon>
        <taxon>Dothideomycetes</taxon>
        <taxon>Dothideomycetes incertae sedis</taxon>
        <taxon>Zopfiaceae</taxon>
        <taxon>Zopfia</taxon>
    </lineage>
</organism>
<feature type="region of interest" description="Disordered" evidence="1">
    <location>
        <begin position="1"/>
        <end position="52"/>
    </location>
</feature>
<name>A0A6A6DPW5_9PEZI</name>
<dbReference type="AlphaFoldDB" id="A0A6A6DPW5"/>
<dbReference type="Proteomes" id="UP000800200">
    <property type="component" value="Unassembled WGS sequence"/>
</dbReference>
<protein>
    <submittedName>
        <fullName evidence="2">Uncharacterized protein</fullName>
    </submittedName>
</protein>
<reference evidence="2" key="1">
    <citation type="journal article" date="2020" name="Stud. Mycol.">
        <title>101 Dothideomycetes genomes: a test case for predicting lifestyles and emergence of pathogens.</title>
        <authorList>
            <person name="Haridas S."/>
            <person name="Albert R."/>
            <person name="Binder M."/>
            <person name="Bloem J."/>
            <person name="Labutti K."/>
            <person name="Salamov A."/>
            <person name="Andreopoulos B."/>
            <person name="Baker S."/>
            <person name="Barry K."/>
            <person name="Bills G."/>
            <person name="Bluhm B."/>
            <person name="Cannon C."/>
            <person name="Castanera R."/>
            <person name="Culley D."/>
            <person name="Daum C."/>
            <person name="Ezra D."/>
            <person name="Gonzalez J."/>
            <person name="Henrissat B."/>
            <person name="Kuo A."/>
            <person name="Liang C."/>
            <person name="Lipzen A."/>
            <person name="Lutzoni F."/>
            <person name="Magnuson J."/>
            <person name="Mondo S."/>
            <person name="Nolan M."/>
            <person name="Ohm R."/>
            <person name="Pangilinan J."/>
            <person name="Park H.-J."/>
            <person name="Ramirez L."/>
            <person name="Alfaro M."/>
            <person name="Sun H."/>
            <person name="Tritt A."/>
            <person name="Yoshinaga Y."/>
            <person name="Zwiers L.-H."/>
            <person name="Turgeon B."/>
            <person name="Goodwin S."/>
            <person name="Spatafora J."/>
            <person name="Crous P."/>
            <person name="Grigoriev I."/>
        </authorList>
    </citation>
    <scope>NUCLEOTIDE SEQUENCE</scope>
    <source>
        <strain evidence="2">CBS 207.26</strain>
    </source>
</reference>
<proteinExistence type="predicted"/>